<sequence>MTGLWIVLAAVAVALSFGGYRALTDGRARAVRVDDGSPRLDADQLGEPLGRAATFVQFSATVCAPCRATHKLLAEVTGEQPSVGHVDIDAEHRLDLVERFGITRTPTVLVLDAGGAVRHRIVGAARRDEVVDALAAVAPAA</sequence>
<evidence type="ECO:0000313" key="2">
    <source>
        <dbReference type="EMBL" id="SPD87893.1"/>
    </source>
</evidence>
<name>A0A2N9JK06_9ACTN</name>
<accession>A0A2N9JK06</accession>
<proteinExistence type="predicted"/>
<dbReference type="PROSITE" id="PS51352">
    <property type="entry name" value="THIOREDOXIN_2"/>
    <property type="match status" value="1"/>
</dbReference>
<feature type="domain" description="Thioredoxin" evidence="1">
    <location>
        <begin position="8"/>
        <end position="139"/>
    </location>
</feature>
<dbReference type="PANTHER" id="PTHR43601">
    <property type="entry name" value="THIOREDOXIN, MITOCHONDRIAL"/>
    <property type="match status" value="1"/>
</dbReference>
<dbReference type="RefSeq" id="WP_105186522.1">
    <property type="nucleotide sequence ID" value="NZ_BAAAGO010000008.1"/>
</dbReference>
<reference evidence="2 3" key="1">
    <citation type="submission" date="2018-02" db="EMBL/GenBank/DDBJ databases">
        <authorList>
            <person name="Cohen D.B."/>
            <person name="Kent A.D."/>
        </authorList>
    </citation>
    <scope>NUCLEOTIDE SEQUENCE [LARGE SCALE GENOMIC DNA]</scope>
    <source>
        <strain evidence="2">1</strain>
    </source>
</reference>
<dbReference type="EMBL" id="LT985188">
    <property type="protein sequence ID" value="SPD87893.1"/>
    <property type="molecule type" value="Genomic_DNA"/>
</dbReference>
<gene>
    <name evidence="2" type="primary">trxA</name>
    <name evidence="2" type="ORF">MPLG2_2863</name>
</gene>
<evidence type="ECO:0000259" key="1">
    <source>
        <dbReference type="PROSITE" id="PS51352"/>
    </source>
</evidence>
<protein>
    <submittedName>
        <fullName evidence="2">ThiX protein</fullName>
    </submittedName>
</protein>
<keyword evidence="3" id="KW-1185">Reference proteome</keyword>
<dbReference type="PANTHER" id="PTHR43601:SF3">
    <property type="entry name" value="THIOREDOXIN, MITOCHONDRIAL"/>
    <property type="match status" value="1"/>
</dbReference>
<dbReference type="Gene3D" id="3.40.30.10">
    <property type="entry name" value="Glutaredoxin"/>
    <property type="match status" value="1"/>
</dbReference>
<dbReference type="AlphaFoldDB" id="A0A2N9JK06"/>
<dbReference type="SUPFAM" id="SSF52833">
    <property type="entry name" value="Thioredoxin-like"/>
    <property type="match status" value="1"/>
</dbReference>
<dbReference type="CDD" id="cd02947">
    <property type="entry name" value="TRX_family"/>
    <property type="match status" value="1"/>
</dbReference>
<dbReference type="Pfam" id="PF00085">
    <property type="entry name" value="Thioredoxin"/>
    <property type="match status" value="1"/>
</dbReference>
<dbReference type="GO" id="GO:0045454">
    <property type="term" value="P:cell redox homeostasis"/>
    <property type="evidence" value="ECO:0007669"/>
    <property type="project" value="TreeGrafter"/>
</dbReference>
<dbReference type="InterPro" id="IPR036249">
    <property type="entry name" value="Thioredoxin-like_sf"/>
</dbReference>
<dbReference type="OrthoDB" id="1495530at2"/>
<organism evidence="2 3">
    <name type="scientific">Micropruina glycogenica</name>
    <dbReference type="NCBI Taxonomy" id="75385"/>
    <lineage>
        <taxon>Bacteria</taxon>
        <taxon>Bacillati</taxon>
        <taxon>Actinomycetota</taxon>
        <taxon>Actinomycetes</taxon>
        <taxon>Propionibacteriales</taxon>
        <taxon>Nocardioidaceae</taxon>
        <taxon>Micropruina</taxon>
    </lineage>
</organism>
<dbReference type="KEGG" id="mgg:MPLG2_2863"/>
<dbReference type="Proteomes" id="UP000238164">
    <property type="component" value="Chromosome 1"/>
</dbReference>
<dbReference type="InterPro" id="IPR013766">
    <property type="entry name" value="Thioredoxin_domain"/>
</dbReference>
<evidence type="ECO:0000313" key="3">
    <source>
        <dbReference type="Proteomes" id="UP000238164"/>
    </source>
</evidence>